<organism evidence="12 13">
    <name type="scientific">Bradyrhizobium ottawaense</name>
    <dbReference type="NCBI Taxonomy" id="931866"/>
    <lineage>
        <taxon>Bacteria</taxon>
        <taxon>Pseudomonadati</taxon>
        <taxon>Pseudomonadota</taxon>
        <taxon>Alphaproteobacteria</taxon>
        <taxon>Hyphomicrobiales</taxon>
        <taxon>Nitrobacteraceae</taxon>
        <taxon>Bradyrhizobium</taxon>
    </lineage>
</organism>
<keyword evidence="4 10" id="KW-0547">Nucleotide-binding</keyword>
<dbReference type="CDD" id="cd22332">
    <property type="entry name" value="HsdR_N"/>
    <property type="match status" value="1"/>
</dbReference>
<protein>
    <recommendedName>
        <fullName evidence="10">Type I restriction enzyme endonuclease subunit</fullName>
        <shortName evidence="10">R protein</shortName>
        <ecNumber evidence="10">3.1.21.3</ecNumber>
    </recommendedName>
</protein>
<dbReference type="EMBL" id="CP029425">
    <property type="protein sequence ID" value="AWL96250.1"/>
    <property type="molecule type" value="Genomic_DNA"/>
</dbReference>
<comment type="similarity">
    <text evidence="2 10">Belongs to the HsdR family.</text>
</comment>
<dbReference type="GO" id="GO:0003677">
    <property type="term" value="F:DNA binding"/>
    <property type="evidence" value="ECO:0007669"/>
    <property type="project" value="UniProtKB-KW"/>
</dbReference>
<dbReference type="AlphaFoldDB" id="A0A2U8PF71"/>
<dbReference type="RefSeq" id="WP_095424202.1">
    <property type="nucleotide sequence ID" value="NZ_CP029425.2"/>
</dbReference>
<evidence type="ECO:0000313" key="12">
    <source>
        <dbReference type="EMBL" id="AWL96250.1"/>
    </source>
</evidence>
<evidence type="ECO:0000256" key="5">
    <source>
        <dbReference type="ARBA" id="ARBA00022747"/>
    </source>
</evidence>
<dbReference type="Proteomes" id="UP000215703">
    <property type="component" value="Chromosome"/>
</dbReference>
<dbReference type="PROSITE" id="PS51192">
    <property type="entry name" value="HELICASE_ATP_BIND_1"/>
    <property type="match status" value="1"/>
</dbReference>
<reference evidence="12 13" key="2">
    <citation type="journal article" date="2017" name="Syst. Appl. Microbiol.">
        <title>Soybeans inoculated with root zone soils of Canadian native legumes harbour diverse and novel Bradyrhizobium spp. that possess agricultural potential.</title>
        <authorList>
            <person name="Bromfield E.S.P."/>
            <person name="Cloutier S."/>
            <person name="Tambong J.T."/>
            <person name="Tran Thi T.V."/>
        </authorList>
    </citation>
    <scope>NUCLEOTIDE SEQUENCE [LARGE SCALE GENOMIC DNA]</scope>
    <source>
        <strain evidence="12 13">OO99</strain>
    </source>
</reference>
<keyword evidence="9 10" id="KW-0238">DNA-binding</keyword>
<dbReference type="Gene3D" id="3.40.50.300">
    <property type="entry name" value="P-loop containing nucleotide triphosphate hydrolases"/>
    <property type="match status" value="3"/>
</dbReference>
<dbReference type="GO" id="GO:0009035">
    <property type="term" value="F:type I site-specific deoxyribonuclease activity"/>
    <property type="evidence" value="ECO:0007669"/>
    <property type="project" value="UniProtKB-EC"/>
</dbReference>
<dbReference type="CDD" id="cd18030">
    <property type="entry name" value="DEXHc_RE_I_HsdR"/>
    <property type="match status" value="1"/>
</dbReference>
<evidence type="ECO:0000313" key="13">
    <source>
        <dbReference type="Proteomes" id="UP000215703"/>
    </source>
</evidence>
<dbReference type="InterPro" id="IPR004473">
    <property type="entry name" value="Restrct_endonuc_typeI_HsdR"/>
</dbReference>
<evidence type="ECO:0000256" key="9">
    <source>
        <dbReference type="ARBA" id="ARBA00023125"/>
    </source>
</evidence>
<comment type="subunit">
    <text evidence="10">The type I restriction/modification system is composed of three polypeptides R, M and S.</text>
</comment>
<dbReference type="SUPFAM" id="SSF52540">
    <property type="entry name" value="P-loop containing nucleoside triphosphate hydrolases"/>
    <property type="match status" value="1"/>
</dbReference>
<sequence>MKKPLKISEAGTVQFPMVKHAVEIGWTSITPEVAKQKRGGEAGMLLRDELEAKLAEFNPWMTKDAIRSVIETLDAIPPTIEGNREMLSWLRGERQWYDEDEKRHRRVTLIDFEHPDANAFHVSWEWALKPPARKGNRADVMFLVNGVPVCIVEHKNPKDGDAIERAIKQLRRYEMETPELIGSPQLFNVTHLLDYWYGVTWNANRRFLARWKQAPDEAYRFAVQAFFERTDFLRTLQHWILFYIEDSETKKSVLRQHQRRAIDTVIERCADHTKDRGLVWHTQGSGKTFTLLTAARLILEQKERFKNATVILVVDRTELEGQMKGWVERLLGEMQKQDIATWRANTKAALQDLLKSDKRGLILSMIHKFEGVDRDSNTRDNIYVFIDEAHRSVAKDLGTYLMASVPNATIIGFTGTPIAKTEQGEGTFKIFGKDDERGYLDKYSIAESIEDETTLPIKHVMAPSEMTVPAERLDKEFFELAEAEGVTDIDELNKALDRAVGLRTFLTADDRIEKVAAYVAEHFKENVLPLGYKAFLVGVNREACAKYKKALDKLLPAEWSVPIYTENASDIVDRPLVHELQVSDEREADVRLLFKKSGQDPKILIVTDKLLTGYDAPLLYCLYLDKPMRDHVLLQAVARVNRPYVDPQGIQKRVGLVVDFVGVLRELKKALKFDSSDVSGVIEDLDLLLKDFLDKIARAEKDYLDVDEGGDADEKLERIVYGRFLEPETRKAFFEAYKEIEALWEILSPSPELRDHIVTFKHLAQLYAAVRNAYAEKIGFVADLAYKTKRLVEESATQSGLGNLTKSVTFDLKTLEAMRGEKGLDEGKVFNLVRGLQKEIDDDSNAAPVLQPLKDRAERILKDMESRKTTGLAAMDLLAALAAEKDAAARAAKETGLSAKAFGIYWALKDDDALKKGGVAPLDLGKEAEKLMTRFPNAQVNADEQRQFRAALYRPLLGVEREARSKIVDLIVEIVTR</sequence>
<keyword evidence="5 10" id="KW-0680">Restriction system</keyword>
<evidence type="ECO:0000256" key="7">
    <source>
        <dbReference type="ARBA" id="ARBA00022801"/>
    </source>
</evidence>
<dbReference type="InterPro" id="IPR051268">
    <property type="entry name" value="Type-I_R_enzyme_R_subunit"/>
</dbReference>
<proteinExistence type="inferred from homology"/>
<evidence type="ECO:0000256" key="10">
    <source>
        <dbReference type="RuleBase" id="RU364115"/>
    </source>
</evidence>
<comment type="catalytic activity">
    <reaction evidence="1 10">
        <text>Endonucleolytic cleavage of DNA to give random double-stranded fragments with terminal 5'-phosphates, ATP is simultaneously hydrolyzed.</text>
        <dbReference type="EC" id="3.1.21.3"/>
    </reaction>
</comment>
<evidence type="ECO:0000256" key="3">
    <source>
        <dbReference type="ARBA" id="ARBA00022722"/>
    </source>
</evidence>
<dbReference type="Pfam" id="PF22679">
    <property type="entry name" value="T1R_D3-like"/>
    <property type="match status" value="1"/>
</dbReference>
<dbReference type="GO" id="GO:0009307">
    <property type="term" value="P:DNA restriction-modification system"/>
    <property type="evidence" value="ECO:0007669"/>
    <property type="project" value="UniProtKB-KW"/>
</dbReference>
<dbReference type="Pfam" id="PF18766">
    <property type="entry name" value="SWI2_SNF2"/>
    <property type="match status" value="1"/>
</dbReference>
<dbReference type="InterPro" id="IPR040980">
    <property type="entry name" value="SWI2_SNF2"/>
</dbReference>
<keyword evidence="3" id="KW-0540">Nuclease</keyword>
<evidence type="ECO:0000256" key="8">
    <source>
        <dbReference type="ARBA" id="ARBA00022840"/>
    </source>
</evidence>
<dbReference type="KEGG" id="bot:CIT37_32090"/>
<comment type="function">
    <text evidence="10">Subunit R is required for both nuclease and ATPase activities, but not for modification.</text>
</comment>
<dbReference type="SMART" id="SM00487">
    <property type="entry name" value="DEXDc"/>
    <property type="match status" value="1"/>
</dbReference>
<dbReference type="GO" id="GO:0005524">
    <property type="term" value="F:ATP binding"/>
    <property type="evidence" value="ECO:0007669"/>
    <property type="project" value="UniProtKB-KW"/>
</dbReference>
<evidence type="ECO:0000256" key="1">
    <source>
        <dbReference type="ARBA" id="ARBA00000851"/>
    </source>
</evidence>
<evidence type="ECO:0000256" key="6">
    <source>
        <dbReference type="ARBA" id="ARBA00022759"/>
    </source>
</evidence>
<evidence type="ECO:0000256" key="4">
    <source>
        <dbReference type="ARBA" id="ARBA00022741"/>
    </source>
</evidence>
<accession>A0A2U8PF71</accession>
<dbReference type="InterPro" id="IPR007409">
    <property type="entry name" value="Restrct_endonuc_type1_HsdR_N"/>
</dbReference>
<dbReference type="PANTHER" id="PTHR30195:SF15">
    <property type="entry name" value="TYPE I RESTRICTION ENZYME HINDI ENDONUCLEASE SUBUNIT"/>
    <property type="match status" value="1"/>
</dbReference>
<evidence type="ECO:0000256" key="2">
    <source>
        <dbReference type="ARBA" id="ARBA00008598"/>
    </source>
</evidence>
<reference evidence="12 13" key="1">
    <citation type="journal article" date="2014" name="Int. J. Syst. Evol. Microbiol.">
        <title>Bradyrhizobium ottawaense sp. nov., a symbiotic nitrogen fixing bacterium from root nodules of soybeans in Canada.</title>
        <authorList>
            <person name="Yu X."/>
            <person name="Cloutier S."/>
            <person name="Tambong J.T."/>
            <person name="Bromfield E.S."/>
        </authorList>
    </citation>
    <scope>NUCLEOTIDE SEQUENCE [LARGE SCALE GENOMIC DNA]</scope>
    <source>
        <strain evidence="12 13">OO99</strain>
    </source>
</reference>
<dbReference type="InterPro" id="IPR027417">
    <property type="entry name" value="P-loop_NTPase"/>
</dbReference>
<gene>
    <name evidence="12" type="ORF">CIT37_32090</name>
</gene>
<keyword evidence="6" id="KW-0255">Endonuclease</keyword>
<dbReference type="GeneID" id="92967300"/>
<keyword evidence="8 10" id="KW-0067">ATP-binding</keyword>
<keyword evidence="7 10" id="KW-0378">Hydrolase</keyword>
<dbReference type="Gene3D" id="3.90.1570.50">
    <property type="match status" value="1"/>
</dbReference>
<dbReference type="Pfam" id="PF04313">
    <property type="entry name" value="HSDR_N"/>
    <property type="match status" value="1"/>
</dbReference>
<feature type="domain" description="Helicase ATP-binding" evidence="11">
    <location>
        <begin position="268"/>
        <end position="435"/>
    </location>
</feature>
<name>A0A2U8PF71_9BRAD</name>
<dbReference type="REBASE" id="252604">
    <property type="entry name" value="Bot99ORF32075P"/>
</dbReference>
<dbReference type="InterPro" id="IPR055180">
    <property type="entry name" value="HsdR_RecA-like_helicase_dom_2"/>
</dbReference>
<evidence type="ECO:0000259" key="11">
    <source>
        <dbReference type="PROSITE" id="PS51192"/>
    </source>
</evidence>
<dbReference type="CDD" id="cd18800">
    <property type="entry name" value="SF2_C_EcoR124I-like"/>
    <property type="match status" value="1"/>
</dbReference>
<dbReference type="EC" id="3.1.21.3" evidence="10"/>
<dbReference type="NCBIfam" id="TIGR00348">
    <property type="entry name" value="hsdR"/>
    <property type="match status" value="1"/>
</dbReference>
<dbReference type="InterPro" id="IPR014001">
    <property type="entry name" value="Helicase_ATP-bd"/>
</dbReference>
<dbReference type="PANTHER" id="PTHR30195">
    <property type="entry name" value="TYPE I SITE-SPECIFIC DEOXYRIBONUCLEASE PROTEIN SUBUNIT M AND R"/>
    <property type="match status" value="1"/>
</dbReference>